<dbReference type="HOGENOM" id="CLU_015599_1_0_1"/>
<evidence type="ECO:0000313" key="9">
    <source>
        <dbReference type="EMBL" id="EKD12271.1"/>
    </source>
</evidence>
<dbReference type="GO" id="GO:0032267">
    <property type="term" value="F:tRNA(Ile)-lysidine synthase activity"/>
    <property type="evidence" value="ECO:0007669"/>
    <property type="project" value="UniProtKB-EC"/>
</dbReference>
<dbReference type="GeneID" id="18765527"/>
<dbReference type="RefSeq" id="XP_007297481.1">
    <property type="nucleotide sequence ID" value="XM_007297419.1"/>
</dbReference>
<dbReference type="PANTHER" id="PTHR43033">
    <property type="entry name" value="TRNA(ILE)-LYSIDINE SYNTHASE-RELATED"/>
    <property type="match status" value="1"/>
</dbReference>
<evidence type="ECO:0000256" key="1">
    <source>
        <dbReference type="ARBA" id="ARBA00013267"/>
    </source>
</evidence>
<keyword evidence="4" id="KW-0547">Nucleotide-binding</keyword>
<evidence type="ECO:0000256" key="5">
    <source>
        <dbReference type="ARBA" id="ARBA00022840"/>
    </source>
</evidence>
<dbReference type="PANTHER" id="PTHR43033:SF1">
    <property type="entry name" value="TRNA(ILE)-LYSIDINE SYNTHASE-RELATED"/>
    <property type="match status" value="1"/>
</dbReference>
<protein>
    <recommendedName>
        <fullName evidence="1">tRNA(Ile)-lysidine synthetase</fullName>
        <ecNumber evidence="1">6.3.4.19</ecNumber>
    </recommendedName>
</protein>
<evidence type="ECO:0000256" key="7">
    <source>
        <dbReference type="SAM" id="MobiDB-lite"/>
    </source>
</evidence>
<evidence type="ECO:0000313" key="10">
    <source>
        <dbReference type="Proteomes" id="UP000006753"/>
    </source>
</evidence>
<evidence type="ECO:0000256" key="3">
    <source>
        <dbReference type="ARBA" id="ARBA00022694"/>
    </source>
</evidence>
<dbReference type="Proteomes" id="UP000006753">
    <property type="component" value="Unassembled WGS sequence"/>
</dbReference>
<dbReference type="OMA" id="ARIPECH"/>
<dbReference type="OrthoDB" id="434144at2759"/>
<gene>
    <name evidence="9" type="ORF">MBM_09592</name>
</gene>
<dbReference type="AlphaFoldDB" id="K1WHG9"/>
<dbReference type="Pfam" id="PF01171">
    <property type="entry name" value="ATP_bind_3"/>
    <property type="match status" value="1"/>
</dbReference>
<dbReference type="STRING" id="1072389.K1WHG9"/>
<proteinExistence type="inferred from homology"/>
<dbReference type="EC" id="6.3.4.19" evidence="1"/>
<dbReference type="InterPro" id="IPR014729">
    <property type="entry name" value="Rossmann-like_a/b/a_fold"/>
</dbReference>
<organism evidence="9 10">
    <name type="scientific">Marssonina brunnea f. sp. multigermtubi (strain MB_m1)</name>
    <name type="common">Marssonina leaf spot fungus</name>
    <dbReference type="NCBI Taxonomy" id="1072389"/>
    <lineage>
        <taxon>Eukaryota</taxon>
        <taxon>Fungi</taxon>
        <taxon>Dikarya</taxon>
        <taxon>Ascomycota</taxon>
        <taxon>Pezizomycotina</taxon>
        <taxon>Leotiomycetes</taxon>
        <taxon>Helotiales</taxon>
        <taxon>Drepanopezizaceae</taxon>
        <taxon>Drepanopeziza</taxon>
    </lineage>
</organism>
<dbReference type="InterPro" id="IPR012795">
    <property type="entry name" value="tRNA_Ile_lys_synt_N"/>
</dbReference>
<evidence type="ECO:0000256" key="4">
    <source>
        <dbReference type="ARBA" id="ARBA00022741"/>
    </source>
</evidence>
<dbReference type="CDD" id="cd01992">
    <property type="entry name" value="TilS_N"/>
    <property type="match status" value="1"/>
</dbReference>
<evidence type="ECO:0000256" key="6">
    <source>
        <dbReference type="ARBA" id="ARBA00048539"/>
    </source>
</evidence>
<dbReference type="KEGG" id="mbe:MBM_09592"/>
<evidence type="ECO:0000259" key="8">
    <source>
        <dbReference type="Pfam" id="PF01171"/>
    </source>
</evidence>
<keyword evidence="10" id="KW-1185">Reference proteome</keyword>
<dbReference type="EMBL" id="JH921460">
    <property type="protein sequence ID" value="EKD12271.1"/>
    <property type="molecule type" value="Genomic_DNA"/>
</dbReference>
<dbReference type="InParanoid" id="K1WHG9"/>
<dbReference type="GO" id="GO:0008033">
    <property type="term" value="P:tRNA processing"/>
    <property type="evidence" value="ECO:0007669"/>
    <property type="project" value="UniProtKB-KW"/>
</dbReference>
<sequence length="595" mass="66129">MKATRFLQNAIPSKVSQITVEGFANAVLKVWRPSNDPRQTATIGLAISGGVDSMALAFLCSRLKELKTAAADQPDPKHDILSSVKFQAFVVDHGVRRGSDLEAQAVSKLLERQGIPTDVLKIQWPEDATLKLNFESLARKYRFRTLGQACSERGIGSLFLAHHEDDQAETVMMRLVAGHRSKGLMGIKEHSEIPECYGIHGVHESGGIDDPRMRWSEGPPASAPEVEDHERGTLASRPQLLTENGGVRVYRPLLAFSKQQLTATCQGNSVEWFEDHTNRDQTLTKRNAIRHMFATHSLPSALTKPSLLSLSLKIRAKETQRQATITSLLTQCKITHLDLRTGTAKVQFPDLSLSTHPQATSGQTAAELLKRIAMLVSPEQHIELSSLHGAVAHLFPELLPGATRPPPATPVAPPPAFTVCGVYFQRVGATTVSGGEATRKPRWLVSRQPYPSRAKEKDARRYHVKFPPADGGVWSPWRLWDGRYWIRVQNRSSRTLLVRPLLPSEWPDVALRLGDDHSARVKRICREKATGARWTVLAVVARLHDGREVVVALPTFGLDLNLYAIEGWDSVKWEIRYKKIDIAGLRISDEKGEVE</sequence>
<dbReference type="InterPro" id="IPR011063">
    <property type="entry name" value="TilS/TtcA_N"/>
</dbReference>
<reference evidence="9 10" key="1">
    <citation type="journal article" date="2012" name="BMC Genomics">
        <title>Sequencing the genome of Marssonina brunnea reveals fungus-poplar co-evolution.</title>
        <authorList>
            <person name="Zhu S."/>
            <person name="Cao Y.-Z."/>
            <person name="Jiang C."/>
            <person name="Tan B.-Y."/>
            <person name="Wang Z."/>
            <person name="Feng S."/>
            <person name="Zhang L."/>
            <person name="Su X.-H."/>
            <person name="Brejova B."/>
            <person name="Vinar T."/>
            <person name="Xu M."/>
            <person name="Wang M.-X."/>
            <person name="Zhang S.-G."/>
            <person name="Huang M.-R."/>
            <person name="Wu R."/>
            <person name="Zhou Y."/>
        </authorList>
    </citation>
    <scope>NUCLEOTIDE SEQUENCE [LARGE SCALE GENOMIC DNA]</scope>
    <source>
        <strain evidence="9 10">MB_m1</strain>
    </source>
</reference>
<dbReference type="SUPFAM" id="SSF52402">
    <property type="entry name" value="Adenine nucleotide alpha hydrolases-like"/>
    <property type="match status" value="1"/>
</dbReference>
<name>K1WHG9_MARBU</name>
<feature type="region of interest" description="Disordered" evidence="7">
    <location>
        <begin position="214"/>
        <end position="238"/>
    </location>
</feature>
<comment type="catalytic activity">
    <reaction evidence="6">
        <text>cytidine(34) in tRNA(Ile2) + L-lysine + ATP = lysidine(34) in tRNA(Ile2) + AMP + diphosphate + H(+)</text>
        <dbReference type="Rhea" id="RHEA:43744"/>
        <dbReference type="Rhea" id="RHEA-COMP:10625"/>
        <dbReference type="Rhea" id="RHEA-COMP:10670"/>
        <dbReference type="ChEBI" id="CHEBI:15378"/>
        <dbReference type="ChEBI" id="CHEBI:30616"/>
        <dbReference type="ChEBI" id="CHEBI:32551"/>
        <dbReference type="ChEBI" id="CHEBI:33019"/>
        <dbReference type="ChEBI" id="CHEBI:82748"/>
        <dbReference type="ChEBI" id="CHEBI:83665"/>
        <dbReference type="ChEBI" id="CHEBI:456215"/>
        <dbReference type="EC" id="6.3.4.19"/>
    </reaction>
</comment>
<dbReference type="HAMAP" id="MF_01161">
    <property type="entry name" value="tRNA_Ile_lys_synt"/>
    <property type="match status" value="1"/>
</dbReference>
<dbReference type="NCBIfam" id="TIGR02432">
    <property type="entry name" value="lysidine_TilS_N"/>
    <property type="match status" value="1"/>
</dbReference>
<accession>K1WHG9</accession>
<dbReference type="GO" id="GO:0005524">
    <property type="term" value="F:ATP binding"/>
    <property type="evidence" value="ECO:0007669"/>
    <property type="project" value="UniProtKB-KW"/>
</dbReference>
<keyword evidence="3" id="KW-0819">tRNA processing</keyword>
<dbReference type="eggNOG" id="ENOG502RZPD">
    <property type="taxonomic scope" value="Eukaryota"/>
</dbReference>
<keyword evidence="2" id="KW-0436">Ligase</keyword>
<evidence type="ECO:0000256" key="2">
    <source>
        <dbReference type="ARBA" id="ARBA00022598"/>
    </source>
</evidence>
<dbReference type="Gene3D" id="3.40.50.620">
    <property type="entry name" value="HUPs"/>
    <property type="match status" value="1"/>
</dbReference>
<feature type="domain" description="tRNA(Ile)-lysidine/2-thiocytidine synthase N-terminal" evidence="8">
    <location>
        <begin position="43"/>
        <end position="291"/>
    </location>
</feature>
<keyword evidence="5" id="KW-0067">ATP-binding</keyword>
<dbReference type="InterPro" id="IPR012094">
    <property type="entry name" value="tRNA_Ile_lys_synt"/>
</dbReference>